<comment type="caution">
    <text evidence="8">The sequence shown here is derived from an EMBL/GenBank/DDBJ whole genome shotgun (WGS) entry which is preliminary data.</text>
</comment>
<evidence type="ECO:0000256" key="3">
    <source>
        <dbReference type="ARBA" id="ARBA00023125"/>
    </source>
</evidence>
<feature type="region of interest" description="Disordered" evidence="6">
    <location>
        <begin position="1"/>
        <end position="36"/>
    </location>
</feature>
<evidence type="ECO:0000313" key="8">
    <source>
        <dbReference type="EMBL" id="KAG6429285.1"/>
    </source>
</evidence>
<reference evidence="8" key="2">
    <citation type="submission" date="2020-08" db="EMBL/GenBank/DDBJ databases">
        <title>Plant Genome Project.</title>
        <authorList>
            <person name="Zhang R.-G."/>
        </authorList>
    </citation>
    <scope>NUCLEOTIDE SEQUENCE</scope>
    <source>
        <strain evidence="8">Huo1</strain>
        <tissue evidence="8">Leaf</tissue>
    </source>
</reference>
<gene>
    <name evidence="8" type="ORF">SASPL_107330</name>
</gene>
<keyword evidence="2" id="KW-0805">Transcription regulation</keyword>
<evidence type="ECO:0000256" key="1">
    <source>
        <dbReference type="ARBA" id="ARBA00004123"/>
    </source>
</evidence>
<dbReference type="InterPro" id="IPR003340">
    <property type="entry name" value="B3_DNA-bd"/>
</dbReference>
<evidence type="ECO:0000259" key="7">
    <source>
        <dbReference type="PROSITE" id="PS50863"/>
    </source>
</evidence>
<organism evidence="8">
    <name type="scientific">Salvia splendens</name>
    <name type="common">Scarlet sage</name>
    <dbReference type="NCBI Taxonomy" id="180675"/>
    <lineage>
        <taxon>Eukaryota</taxon>
        <taxon>Viridiplantae</taxon>
        <taxon>Streptophyta</taxon>
        <taxon>Embryophyta</taxon>
        <taxon>Tracheophyta</taxon>
        <taxon>Spermatophyta</taxon>
        <taxon>Magnoliopsida</taxon>
        <taxon>eudicotyledons</taxon>
        <taxon>Gunneridae</taxon>
        <taxon>Pentapetalae</taxon>
        <taxon>asterids</taxon>
        <taxon>lamiids</taxon>
        <taxon>Lamiales</taxon>
        <taxon>Lamiaceae</taxon>
        <taxon>Nepetoideae</taxon>
        <taxon>Mentheae</taxon>
        <taxon>Salviinae</taxon>
        <taxon>Salvia</taxon>
        <taxon>Salvia subgen. Calosphace</taxon>
        <taxon>core Calosphace</taxon>
    </lineage>
</organism>
<dbReference type="CDD" id="cd10017">
    <property type="entry name" value="B3_DNA"/>
    <property type="match status" value="1"/>
</dbReference>
<accession>A0A8X8YA59</accession>
<evidence type="ECO:0000256" key="4">
    <source>
        <dbReference type="ARBA" id="ARBA00023163"/>
    </source>
</evidence>
<dbReference type="EMBL" id="PNBA02000003">
    <property type="protein sequence ID" value="KAG6429285.1"/>
    <property type="molecule type" value="Genomic_DNA"/>
</dbReference>
<dbReference type="Gene3D" id="2.40.330.10">
    <property type="entry name" value="DNA-binding pseudobarrel domain"/>
    <property type="match status" value="2"/>
</dbReference>
<dbReference type="Proteomes" id="UP000298416">
    <property type="component" value="Unassembled WGS sequence"/>
</dbReference>
<dbReference type="GO" id="GO:0003677">
    <property type="term" value="F:DNA binding"/>
    <property type="evidence" value="ECO:0007669"/>
    <property type="project" value="UniProtKB-KW"/>
</dbReference>
<name>A0A8X8YA59_SALSN</name>
<evidence type="ECO:0000256" key="2">
    <source>
        <dbReference type="ARBA" id="ARBA00023015"/>
    </source>
</evidence>
<evidence type="ECO:0000256" key="5">
    <source>
        <dbReference type="ARBA" id="ARBA00023242"/>
    </source>
</evidence>
<dbReference type="PROSITE" id="PS50863">
    <property type="entry name" value="B3"/>
    <property type="match status" value="1"/>
</dbReference>
<feature type="region of interest" description="Disordered" evidence="6">
    <location>
        <begin position="229"/>
        <end position="257"/>
    </location>
</feature>
<feature type="domain" description="TF-B3" evidence="7">
    <location>
        <begin position="270"/>
        <end position="365"/>
    </location>
</feature>
<keyword evidence="5" id="KW-0539">Nucleus</keyword>
<comment type="subcellular location">
    <subcellularLocation>
        <location evidence="1">Nucleus</location>
    </subcellularLocation>
</comment>
<reference evidence="8" key="1">
    <citation type="submission" date="2018-01" db="EMBL/GenBank/DDBJ databases">
        <authorList>
            <person name="Mao J.F."/>
        </authorList>
    </citation>
    <scope>NUCLEOTIDE SEQUENCE</scope>
    <source>
        <strain evidence="8">Huo1</strain>
        <tissue evidence="8">Leaf</tissue>
    </source>
</reference>
<dbReference type="PANTHER" id="PTHR46250">
    <property type="entry name" value="MYB/SANT-LIKE DNA-BINDING DOMAIN PROTEIN-RELATED"/>
    <property type="match status" value="1"/>
</dbReference>
<evidence type="ECO:0000256" key="6">
    <source>
        <dbReference type="SAM" id="MobiDB-lite"/>
    </source>
</evidence>
<dbReference type="SUPFAM" id="SSF101936">
    <property type="entry name" value="DNA-binding pseudobarrel domain"/>
    <property type="match status" value="2"/>
</dbReference>
<dbReference type="InterPro" id="IPR015300">
    <property type="entry name" value="DNA-bd_pseudobarrel_sf"/>
</dbReference>
<keyword evidence="4" id="KW-0804">Transcription</keyword>
<dbReference type="GO" id="GO:0005634">
    <property type="term" value="C:nucleus"/>
    <property type="evidence" value="ECO:0007669"/>
    <property type="project" value="UniProtKB-SubCell"/>
</dbReference>
<sequence length="365" mass="41703">MIDMASQHTEGSEDDGSPEGSKDLGPNRNAKSDRSRRIWSAREDKILMATLKELAANGWKSDNGFHNGYLVRALETIKSEFPNTDILPHPHIYSKITTWKRNYGSLKMMLNYSGIGFNLDGRLITLLGRRIFPVRVLNIASGCHFHAGWSDFRITNEIVHHDVLTFTMVDAGVFLVKRYNPRTGCPPLGDLQGALYNRIKYVTRWSLPLTFLFFSLNLYEATGYGDSDHSDAPDMDTSDDYVPTQSGGGDSSDGDDYASDAGVLDEDGCPTFTVTLDSSNINSTLEIPMAFWRRHIRMISLQDPVYFNVNGDCWYIIFDHNDTKIWVKRGWRRFKERNNLVVGVRCHFKLIDRTEVQFYVWFDRP</sequence>
<evidence type="ECO:0000313" key="9">
    <source>
        <dbReference type="Proteomes" id="UP000298416"/>
    </source>
</evidence>
<dbReference type="AlphaFoldDB" id="A0A8X8YA59"/>
<proteinExistence type="predicted"/>
<keyword evidence="9" id="KW-1185">Reference proteome</keyword>
<protein>
    <recommendedName>
        <fullName evidence="7">TF-B3 domain-containing protein</fullName>
    </recommendedName>
</protein>
<keyword evidence="3" id="KW-0238">DNA-binding</keyword>
<dbReference type="SMART" id="SM01019">
    <property type="entry name" value="B3"/>
    <property type="match status" value="1"/>
</dbReference>
<dbReference type="Pfam" id="PF02362">
    <property type="entry name" value="B3"/>
    <property type="match status" value="1"/>
</dbReference>